<evidence type="ECO:0000256" key="4">
    <source>
        <dbReference type="ARBA" id="ARBA00023136"/>
    </source>
</evidence>
<comment type="subcellular location">
    <subcellularLocation>
        <location evidence="1">Membrane</location>
        <topology evidence="1">Multi-pass membrane protein</topology>
    </subcellularLocation>
</comment>
<evidence type="ECO:0000256" key="3">
    <source>
        <dbReference type="ARBA" id="ARBA00022989"/>
    </source>
</evidence>
<feature type="transmembrane region" description="Helical" evidence="5">
    <location>
        <begin position="142"/>
        <end position="159"/>
    </location>
</feature>
<dbReference type="InterPro" id="IPR004481">
    <property type="entry name" value="K/Na/Ca-exchanger"/>
</dbReference>
<evidence type="ECO:0000256" key="1">
    <source>
        <dbReference type="ARBA" id="ARBA00004141"/>
    </source>
</evidence>
<sequence length="335" mass="35489">MAVNLTILAGSLIIILAGAKIFTNGVEWLGKKFNLSEGAVGSVLAAVGTAMPETLVPLIAILFGPSGTAVNVGIGAILGAPFMLSTLAFGVVGVSKVFFCRRNGNGKCIEVKNTILMRDLKYFLFFYTLALAAAFIPLSYQAAKIPVALVLVAGYIYYVNKTLSDGKGLSETDLEPLYLAKKNPCPPLLTILAQTAAGLVLIASGAHYFVGALDLLATVVMIPALLLSLIITPIATELPEKFNSVIWVKGGKDTLAMGNITGAMVFQGSILPAVGILFTPWLLNQIAALSALLALLSSTIVYLFVRKQKQLKVAVMLYPVAIYGIFIFLVFTTLL</sequence>
<dbReference type="Pfam" id="PF01699">
    <property type="entry name" value="Na_Ca_ex"/>
    <property type="match status" value="2"/>
</dbReference>
<feature type="transmembrane region" description="Helical" evidence="5">
    <location>
        <begin position="69"/>
        <end position="99"/>
    </location>
</feature>
<keyword evidence="4 5" id="KW-0472">Membrane</keyword>
<evidence type="ECO:0000259" key="6">
    <source>
        <dbReference type="Pfam" id="PF01699"/>
    </source>
</evidence>
<dbReference type="PANTHER" id="PTHR10846">
    <property type="entry name" value="SODIUM/POTASSIUM/CALCIUM EXCHANGER"/>
    <property type="match status" value="1"/>
</dbReference>
<evidence type="ECO:0000313" key="7">
    <source>
        <dbReference type="EMBL" id="KUK81081.1"/>
    </source>
</evidence>
<dbReference type="Proteomes" id="UP000054705">
    <property type="component" value="Unassembled WGS sequence"/>
</dbReference>
<evidence type="ECO:0000256" key="2">
    <source>
        <dbReference type="ARBA" id="ARBA00022692"/>
    </source>
</evidence>
<dbReference type="GO" id="GO:0008273">
    <property type="term" value="F:calcium, potassium:sodium antiporter activity"/>
    <property type="evidence" value="ECO:0007669"/>
    <property type="project" value="TreeGrafter"/>
</dbReference>
<feature type="transmembrane region" description="Helical" evidence="5">
    <location>
        <begin position="256"/>
        <end position="279"/>
    </location>
</feature>
<feature type="transmembrane region" description="Helical" evidence="5">
    <location>
        <begin position="38"/>
        <end position="63"/>
    </location>
</feature>
<feature type="transmembrane region" description="Helical" evidence="5">
    <location>
        <begin position="120"/>
        <end position="136"/>
    </location>
</feature>
<dbReference type="Gene3D" id="1.20.1420.30">
    <property type="entry name" value="NCX, central ion-binding region"/>
    <property type="match status" value="1"/>
</dbReference>
<protein>
    <submittedName>
        <fullName evidence="7">Ca2+/Na+ antiporter</fullName>
    </submittedName>
</protein>
<feature type="transmembrane region" description="Helical" evidence="5">
    <location>
        <begin position="188"/>
        <end position="209"/>
    </location>
</feature>
<feature type="domain" description="Sodium/calcium exchanger membrane region" evidence="6">
    <location>
        <begin position="193"/>
        <end position="331"/>
    </location>
</feature>
<dbReference type="PATRIC" id="fig|110500.4.peg.193"/>
<evidence type="ECO:0000313" key="8">
    <source>
        <dbReference type="Proteomes" id="UP000054705"/>
    </source>
</evidence>
<feature type="transmembrane region" description="Helical" evidence="5">
    <location>
        <begin position="6"/>
        <end position="26"/>
    </location>
</feature>
<dbReference type="EMBL" id="LGGS01000178">
    <property type="protein sequence ID" value="KUK81081.1"/>
    <property type="molecule type" value="Genomic_DNA"/>
</dbReference>
<organism evidence="7 8">
    <name type="scientific">Pelotomaculum thermopropionicum</name>
    <dbReference type="NCBI Taxonomy" id="110500"/>
    <lineage>
        <taxon>Bacteria</taxon>
        <taxon>Bacillati</taxon>
        <taxon>Bacillota</taxon>
        <taxon>Clostridia</taxon>
        <taxon>Eubacteriales</taxon>
        <taxon>Desulfotomaculaceae</taxon>
        <taxon>Pelotomaculum</taxon>
    </lineage>
</organism>
<dbReference type="InterPro" id="IPR044880">
    <property type="entry name" value="NCX_ion-bd_dom_sf"/>
</dbReference>
<feature type="transmembrane region" description="Helical" evidence="5">
    <location>
        <begin position="317"/>
        <end position="334"/>
    </location>
</feature>
<proteinExistence type="predicted"/>
<dbReference type="PANTHER" id="PTHR10846:SF8">
    <property type="entry name" value="INNER MEMBRANE PROTEIN YRBG"/>
    <property type="match status" value="1"/>
</dbReference>
<keyword evidence="2 5" id="KW-0812">Transmembrane</keyword>
<gene>
    <name evidence="7" type="ORF">XD97_0737</name>
</gene>
<comment type="caution">
    <text evidence="7">The sequence shown here is derived from an EMBL/GenBank/DDBJ whole genome shotgun (WGS) entry which is preliminary data.</text>
</comment>
<feature type="domain" description="Sodium/calcium exchanger membrane region" evidence="6">
    <location>
        <begin position="5"/>
        <end position="159"/>
    </location>
</feature>
<feature type="transmembrane region" description="Helical" evidence="5">
    <location>
        <begin position="215"/>
        <end position="235"/>
    </location>
</feature>
<dbReference type="GO" id="GO:0006874">
    <property type="term" value="P:intracellular calcium ion homeostasis"/>
    <property type="evidence" value="ECO:0007669"/>
    <property type="project" value="TreeGrafter"/>
</dbReference>
<dbReference type="AlphaFoldDB" id="A0A101HQA6"/>
<dbReference type="InterPro" id="IPR004837">
    <property type="entry name" value="NaCa_Exmemb"/>
</dbReference>
<evidence type="ECO:0000256" key="5">
    <source>
        <dbReference type="SAM" id="Phobius"/>
    </source>
</evidence>
<keyword evidence="3 5" id="KW-1133">Transmembrane helix</keyword>
<dbReference type="GO" id="GO:0005262">
    <property type="term" value="F:calcium channel activity"/>
    <property type="evidence" value="ECO:0007669"/>
    <property type="project" value="TreeGrafter"/>
</dbReference>
<accession>A0A101HQA6</accession>
<name>A0A101HQA6_9FIRM</name>
<dbReference type="GO" id="GO:0005886">
    <property type="term" value="C:plasma membrane"/>
    <property type="evidence" value="ECO:0007669"/>
    <property type="project" value="TreeGrafter"/>
</dbReference>
<feature type="transmembrane region" description="Helical" evidence="5">
    <location>
        <begin position="285"/>
        <end position="305"/>
    </location>
</feature>
<reference evidence="8" key="1">
    <citation type="journal article" date="2015" name="MBio">
        <title>Genome-Resolved Metagenomic Analysis Reveals Roles for Candidate Phyla and Other Microbial Community Members in Biogeochemical Transformations in Oil Reservoirs.</title>
        <authorList>
            <person name="Hu P."/>
            <person name="Tom L."/>
            <person name="Singh A."/>
            <person name="Thomas B.C."/>
            <person name="Baker B.J."/>
            <person name="Piceno Y.M."/>
            <person name="Andersen G.L."/>
            <person name="Banfield J.F."/>
        </authorList>
    </citation>
    <scope>NUCLEOTIDE SEQUENCE [LARGE SCALE GENOMIC DNA]</scope>
</reference>